<feature type="region of interest" description="Disordered" evidence="1">
    <location>
        <begin position="131"/>
        <end position="166"/>
    </location>
</feature>
<gene>
    <name evidence="2" type="ORF">PoB_007196200</name>
</gene>
<dbReference type="Proteomes" id="UP000735302">
    <property type="component" value="Unassembled WGS sequence"/>
</dbReference>
<dbReference type="AlphaFoldDB" id="A0AAV4DMX2"/>
<evidence type="ECO:0000256" key="1">
    <source>
        <dbReference type="SAM" id="MobiDB-lite"/>
    </source>
</evidence>
<name>A0AAV4DMX2_9GAST</name>
<reference evidence="2 3" key="1">
    <citation type="journal article" date="2021" name="Elife">
        <title>Chloroplast acquisition without the gene transfer in kleptoplastic sea slugs, Plakobranchus ocellatus.</title>
        <authorList>
            <person name="Maeda T."/>
            <person name="Takahashi S."/>
            <person name="Yoshida T."/>
            <person name="Shimamura S."/>
            <person name="Takaki Y."/>
            <person name="Nagai Y."/>
            <person name="Toyoda A."/>
            <person name="Suzuki Y."/>
            <person name="Arimoto A."/>
            <person name="Ishii H."/>
            <person name="Satoh N."/>
            <person name="Nishiyama T."/>
            <person name="Hasebe M."/>
            <person name="Maruyama T."/>
            <person name="Minagawa J."/>
            <person name="Obokata J."/>
            <person name="Shigenobu S."/>
        </authorList>
    </citation>
    <scope>NUCLEOTIDE SEQUENCE [LARGE SCALE GENOMIC DNA]</scope>
</reference>
<accession>A0AAV4DMX2</accession>
<protein>
    <submittedName>
        <fullName evidence="2">Nrag8 protein</fullName>
    </submittedName>
</protein>
<keyword evidence="3" id="KW-1185">Reference proteome</keyword>
<sequence>MEHSFGSHERCVQALCQICGNICISKKQRKNNNRLQKCAHLSGDILLIYGLNIDEDNEDTHSKVMCVKCFALINHIRKTRSVTSINRAKQLFLKNKHMWCAYKPTMLQHCSVCSHRNSLMHGCVKRSMTMPEPIPSHSPSATDLTTETSNPHTDNDHNFSQDQESSSYRIAHTLETTETHGTNTCNTDLRNTDSCHSDRTNTTYTALHHTDNAAGSSFSTKIPCTANQVDDSICITPLPIAQSTPIKMTQTQTQDSSTSPMIKNEATFSQSLSLSKNTPLTAQEERLATHLVRRKLNSDPKKQSIFCKTLGQPISLQRVIKPRKDTKVVKTPTKRKRAKILQNVRTHIARPSCNSVDTQLETELKTIPKQRRQNIVTKSAVKQQLKISKHHTLAPKEQLGLSWRQGRKHGSLL</sequence>
<dbReference type="EMBL" id="BLXT01008059">
    <property type="protein sequence ID" value="GFO45457.1"/>
    <property type="molecule type" value="Genomic_DNA"/>
</dbReference>
<comment type="caution">
    <text evidence="2">The sequence shown here is derived from an EMBL/GenBank/DDBJ whole genome shotgun (WGS) entry which is preliminary data.</text>
</comment>
<proteinExistence type="predicted"/>
<evidence type="ECO:0000313" key="3">
    <source>
        <dbReference type="Proteomes" id="UP000735302"/>
    </source>
</evidence>
<organism evidence="2 3">
    <name type="scientific">Plakobranchus ocellatus</name>
    <dbReference type="NCBI Taxonomy" id="259542"/>
    <lineage>
        <taxon>Eukaryota</taxon>
        <taxon>Metazoa</taxon>
        <taxon>Spiralia</taxon>
        <taxon>Lophotrochozoa</taxon>
        <taxon>Mollusca</taxon>
        <taxon>Gastropoda</taxon>
        <taxon>Heterobranchia</taxon>
        <taxon>Euthyneura</taxon>
        <taxon>Panpulmonata</taxon>
        <taxon>Sacoglossa</taxon>
        <taxon>Placobranchoidea</taxon>
        <taxon>Plakobranchidae</taxon>
        <taxon>Plakobranchus</taxon>
    </lineage>
</organism>
<feature type="compositionally biased region" description="Polar residues" evidence="1">
    <location>
        <begin position="137"/>
        <end position="152"/>
    </location>
</feature>
<evidence type="ECO:0000313" key="2">
    <source>
        <dbReference type="EMBL" id="GFO45457.1"/>
    </source>
</evidence>